<feature type="coiled-coil region" evidence="1">
    <location>
        <begin position="66"/>
        <end position="114"/>
    </location>
</feature>
<dbReference type="AlphaFoldDB" id="A0A397S459"/>
<evidence type="ECO:0000313" key="4">
    <source>
        <dbReference type="Proteomes" id="UP000265703"/>
    </source>
</evidence>
<organism evidence="3 4">
    <name type="scientific">Glomus cerebriforme</name>
    <dbReference type="NCBI Taxonomy" id="658196"/>
    <lineage>
        <taxon>Eukaryota</taxon>
        <taxon>Fungi</taxon>
        <taxon>Fungi incertae sedis</taxon>
        <taxon>Mucoromycota</taxon>
        <taxon>Glomeromycotina</taxon>
        <taxon>Glomeromycetes</taxon>
        <taxon>Glomerales</taxon>
        <taxon>Glomeraceae</taxon>
        <taxon>Glomus</taxon>
    </lineage>
</organism>
<dbReference type="EMBL" id="QKYT01001517">
    <property type="protein sequence ID" value="RIA79145.1"/>
    <property type="molecule type" value="Genomic_DNA"/>
</dbReference>
<comment type="caution">
    <text evidence="3">The sequence shown here is derived from an EMBL/GenBank/DDBJ whole genome shotgun (WGS) entry which is preliminary data.</text>
</comment>
<sequence>MTALTNQNKYNNNHLTLSQFNNKFKSLIQTPFNNSKYPHNTKQIPNTQRSDKPSNLTHSDLYSSQQQNLNQQLLKENAELKFLLQQAIQKINNLQSLQKDVNEIKKNVLDNKEKIIQTNMKVDIIISRTEELNQNILNAQSTDNNNPITYKRKKEKLLTPNTNDFAKKYSFNPQIDSFSDIGGLKTISSIANNKPTEPTTNKFSLPLNPTRHLINETESEYMDSINYE</sequence>
<dbReference type="Proteomes" id="UP000265703">
    <property type="component" value="Unassembled WGS sequence"/>
</dbReference>
<keyword evidence="4" id="KW-1185">Reference proteome</keyword>
<proteinExistence type="predicted"/>
<gene>
    <name evidence="3" type="ORF">C1645_841420</name>
</gene>
<reference evidence="3 4" key="1">
    <citation type="submission" date="2018-06" db="EMBL/GenBank/DDBJ databases">
        <title>Comparative genomics reveals the genomic features of Rhizophagus irregularis, R. cerebriforme, R. diaphanum and Gigaspora rosea, and their symbiotic lifestyle signature.</title>
        <authorList>
            <person name="Morin E."/>
            <person name="San Clemente H."/>
            <person name="Chen E.C.H."/>
            <person name="De La Providencia I."/>
            <person name="Hainaut M."/>
            <person name="Kuo A."/>
            <person name="Kohler A."/>
            <person name="Murat C."/>
            <person name="Tang N."/>
            <person name="Roy S."/>
            <person name="Loubradou J."/>
            <person name="Henrissat B."/>
            <person name="Grigoriev I.V."/>
            <person name="Corradi N."/>
            <person name="Roux C."/>
            <person name="Martin F.M."/>
        </authorList>
    </citation>
    <scope>NUCLEOTIDE SEQUENCE [LARGE SCALE GENOMIC DNA]</scope>
    <source>
        <strain evidence="3 4">DAOM 227022</strain>
    </source>
</reference>
<evidence type="ECO:0000313" key="3">
    <source>
        <dbReference type="EMBL" id="RIA79145.1"/>
    </source>
</evidence>
<keyword evidence="1" id="KW-0175">Coiled coil</keyword>
<feature type="region of interest" description="Disordered" evidence="2">
    <location>
        <begin position="31"/>
        <end position="59"/>
    </location>
</feature>
<evidence type="ECO:0000256" key="2">
    <source>
        <dbReference type="SAM" id="MobiDB-lite"/>
    </source>
</evidence>
<accession>A0A397S459</accession>
<protein>
    <submittedName>
        <fullName evidence="3">Uncharacterized protein</fullName>
    </submittedName>
</protein>
<name>A0A397S459_9GLOM</name>
<evidence type="ECO:0000256" key="1">
    <source>
        <dbReference type="SAM" id="Coils"/>
    </source>
</evidence>